<dbReference type="GO" id="GO:0005840">
    <property type="term" value="C:ribosome"/>
    <property type="evidence" value="ECO:0007669"/>
    <property type="project" value="UniProtKB-KW"/>
</dbReference>
<dbReference type="SUPFAM" id="SSF54211">
    <property type="entry name" value="Ribosomal protein S5 domain 2-like"/>
    <property type="match status" value="1"/>
</dbReference>
<dbReference type="GO" id="GO:0006412">
    <property type="term" value="P:translation"/>
    <property type="evidence" value="ECO:0007669"/>
    <property type="project" value="InterPro"/>
</dbReference>
<protein>
    <submittedName>
        <fullName evidence="4">Uncharacterized protein</fullName>
    </submittedName>
</protein>
<keyword evidence="2" id="KW-0687">Ribonucleoprotein</keyword>
<evidence type="ECO:0000256" key="1">
    <source>
        <dbReference type="ARBA" id="ARBA00022980"/>
    </source>
</evidence>
<organism evidence="4 5">
    <name type="scientific">Dipteronia dyeriana</name>
    <dbReference type="NCBI Taxonomy" id="168575"/>
    <lineage>
        <taxon>Eukaryota</taxon>
        <taxon>Viridiplantae</taxon>
        <taxon>Streptophyta</taxon>
        <taxon>Embryophyta</taxon>
        <taxon>Tracheophyta</taxon>
        <taxon>Spermatophyta</taxon>
        <taxon>Magnoliopsida</taxon>
        <taxon>eudicotyledons</taxon>
        <taxon>Gunneridae</taxon>
        <taxon>Pentapetalae</taxon>
        <taxon>rosids</taxon>
        <taxon>malvids</taxon>
        <taxon>Sapindales</taxon>
        <taxon>Sapindaceae</taxon>
        <taxon>Hippocastanoideae</taxon>
        <taxon>Acereae</taxon>
        <taxon>Dipteronia</taxon>
    </lineage>
</organism>
<evidence type="ECO:0000256" key="3">
    <source>
        <dbReference type="SAM" id="MobiDB-lite"/>
    </source>
</evidence>
<dbReference type="InterPro" id="IPR014721">
    <property type="entry name" value="Ribsml_uS5_D2-typ_fold_subgr"/>
</dbReference>
<accession>A0AAD9XPP2</accession>
<evidence type="ECO:0000313" key="4">
    <source>
        <dbReference type="EMBL" id="KAK2663409.1"/>
    </source>
</evidence>
<dbReference type="AlphaFoldDB" id="A0AAD9XPP2"/>
<keyword evidence="1" id="KW-0689">Ribosomal protein</keyword>
<proteinExistence type="predicted"/>
<dbReference type="InterPro" id="IPR000754">
    <property type="entry name" value="Ribosomal_uS9"/>
</dbReference>
<evidence type="ECO:0000313" key="5">
    <source>
        <dbReference type="Proteomes" id="UP001280121"/>
    </source>
</evidence>
<keyword evidence="5" id="KW-1185">Reference proteome</keyword>
<dbReference type="InterPro" id="IPR020568">
    <property type="entry name" value="Ribosomal_Su5_D2-typ_SF"/>
</dbReference>
<feature type="region of interest" description="Disordered" evidence="3">
    <location>
        <begin position="58"/>
        <end position="79"/>
    </location>
</feature>
<reference evidence="4" key="1">
    <citation type="journal article" date="2023" name="Plant J.">
        <title>Genome sequences and population genomics provide insights into the demographic history, inbreeding, and mutation load of two 'living fossil' tree species of Dipteronia.</title>
        <authorList>
            <person name="Feng Y."/>
            <person name="Comes H.P."/>
            <person name="Chen J."/>
            <person name="Zhu S."/>
            <person name="Lu R."/>
            <person name="Zhang X."/>
            <person name="Li P."/>
            <person name="Qiu J."/>
            <person name="Olsen K.M."/>
            <person name="Qiu Y."/>
        </authorList>
    </citation>
    <scope>NUCLEOTIDE SEQUENCE</scope>
    <source>
        <strain evidence="4">KIB01</strain>
    </source>
</reference>
<dbReference type="Proteomes" id="UP001280121">
    <property type="component" value="Unassembled WGS sequence"/>
</dbReference>
<sequence>MSRSSCSAATGRRCRHVHPRARRRTYVADLHNQEIKNILPGYDRTLLVADPRSCEPKKFGGGGARARFQKRLLNPKRLR</sequence>
<name>A0AAD9XPP2_9ROSI</name>
<dbReference type="Pfam" id="PF00380">
    <property type="entry name" value="Ribosomal_S9"/>
    <property type="match status" value="1"/>
</dbReference>
<dbReference type="Gene3D" id="3.30.230.10">
    <property type="match status" value="1"/>
</dbReference>
<dbReference type="EMBL" id="JANJYI010000001">
    <property type="protein sequence ID" value="KAK2663409.1"/>
    <property type="molecule type" value="Genomic_DNA"/>
</dbReference>
<dbReference type="GO" id="GO:0003735">
    <property type="term" value="F:structural constituent of ribosome"/>
    <property type="evidence" value="ECO:0007669"/>
    <property type="project" value="InterPro"/>
</dbReference>
<feature type="compositionally biased region" description="Basic residues" evidence="3">
    <location>
        <begin position="67"/>
        <end position="79"/>
    </location>
</feature>
<dbReference type="GO" id="GO:1990904">
    <property type="term" value="C:ribonucleoprotein complex"/>
    <property type="evidence" value="ECO:0007669"/>
    <property type="project" value="UniProtKB-KW"/>
</dbReference>
<gene>
    <name evidence="4" type="ORF">Ddye_001983</name>
</gene>
<comment type="caution">
    <text evidence="4">The sequence shown here is derived from an EMBL/GenBank/DDBJ whole genome shotgun (WGS) entry which is preliminary data.</text>
</comment>
<evidence type="ECO:0000256" key="2">
    <source>
        <dbReference type="ARBA" id="ARBA00023274"/>
    </source>
</evidence>